<proteinExistence type="predicted"/>
<dbReference type="EMBL" id="VKKZ01000023">
    <property type="protein sequence ID" value="KAA6431761.1"/>
    <property type="molecule type" value="Genomic_DNA"/>
</dbReference>
<dbReference type="InterPro" id="IPR012373">
    <property type="entry name" value="Ferrdict_sens_TM"/>
</dbReference>
<dbReference type="InterPro" id="IPR032508">
    <property type="entry name" value="FecR_C"/>
</dbReference>
<evidence type="ECO:0000259" key="2">
    <source>
        <dbReference type="Pfam" id="PF16344"/>
    </source>
</evidence>
<evidence type="ECO:0000259" key="1">
    <source>
        <dbReference type="Pfam" id="PF04773"/>
    </source>
</evidence>
<protein>
    <submittedName>
        <fullName evidence="3">DUF4974 domain-containing protein</fullName>
    </submittedName>
    <submittedName>
        <fullName evidence="4">FecR family protein</fullName>
    </submittedName>
</protein>
<evidence type="ECO:0000313" key="5">
    <source>
        <dbReference type="Proteomes" id="UP000323866"/>
    </source>
</evidence>
<dbReference type="Pfam" id="PF04773">
    <property type="entry name" value="FecR"/>
    <property type="match status" value="1"/>
</dbReference>
<evidence type="ECO:0000313" key="6">
    <source>
        <dbReference type="Proteomes" id="UP001570846"/>
    </source>
</evidence>
<reference evidence="3 5" key="2">
    <citation type="submission" date="2019-09" db="EMBL/GenBank/DDBJ databases">
        <title>A bacterium isolated from glacier soil.</title>
        <authorList>
            <person name="Liu Q."/>
        </authorList>
    </citation>
    <scope>NUCLEOTIDE SEQUENCE [LARGE SCALE GENOMIC DNA]</scope>
    <source>
        <strain evidence="3 5">MDT1-10-3</strain>
    </source>
</reference>
<dbReference type="PIRSF" id="PIRSF018266">
    <property type="entry name" value="FecR"/>
    <property type="match status" value="1"/>
</dbReference>
<dbReference type="Proteomes" id="UP000323866">
    <property type="component" value="Unassembled WGS sequence"/>
</dbReference>
<dbReference type="InterPro" id="IPR006860">
    <property type="entry name" value="FecR"/>
</dbReference>
<feature type="domain" description="FecR protein" evidence="1">
    <location>
        <begin position="145"/>
        <end position="239"/>
    </location>
</feature>
<feature type="domain" description="Protein FecR C-terminal" evidence="2">
    <location>
        <begin position="282"/>
        <end position="343"/>
    </location>
</feature>
<dbReference type="EMBL" id="JBGOGF010000005">
    <property type="protein sequence ID" value="MFA1771777.1"/>
    <property type="molecule type" value="Genomic_DNA"/>
</dbReference>
<reference evidence="3 5" key="1">
    <citation type="submission" date="2019-07" db="EMBL/GenBank/DDBJ databases">
        <authorList>
            <person name="Qu J.-H."/>
        </authorList>
    </citation>
    <scope>NUCLEOTIDE SEQUENCE [LARGE SCALE GENOMIC DNA]</scope>
    <source>
        <strain evidence="3 5">MDT1-10-3</strain>
    </source>
</reference>
<gene>
    <name evidence="4" type="ORF">ACD591_10775</name>
    <name evidence="3" type="ORF">FOE74_16715</name>
</gene>
<name>A0A5M8Q9K5_9BACT</name>
<evidence type="ECO:0000313" key="4">
    <source>
        <dbReference type="EMBL" id="MFA1771777.1"/>
    </source>
</evidence>
<dbReference type="RefSeq" id="WP_149099781.1">
    <property type="nucleotide sequence ID" value="NZ_BMMG01000006.1"/>
</dbReference>
<evidence type="ECO:0000313" key="3">
    <source>
        <dbReference type="EMBL" id="KAA6431761.1"/>
    </source>
</evidence>
<sequence length="356" mass="39269">MTHTNLDSPENQEWVLMAKALRGELSEEEQHTFATWLQKEEAHAQQWTEALEMWEEIGTEQNLSFQPNLQVAWEKFCASNEIAPSANVIPLVPRESESDASDFAHTETTFLQKFPFLKYAAALVVAAGLAWLGYLQLSPTAAWTQVATASGQRQLFFLPDSSRVTLNGNSVLKYQTAFSGQERVVELEGEAFFDVKKNPQQPFVVKSGPAQTKVLGTSFNVKAISGEPAVSVAVLTGKVSFSSLNDKQEVLLTPGYTGYLSASGRIDKKVTVPSAAPTWRALTFQNSSLEAVTQALEEYFKVSIQVQQKKLLACTFTGTFENPDLHEVLAVLEASIEVKIIKKEEGTYSFEGKGCQ</sequence>
<dbReference type="PANTHER" id="PTHR30273:SF2">
    <property type="entry name" value="PROTEIN FECR"/>
    <property type="match status" value="1"/>
</dbReference>
<dbReference type="GO" id="GO:0016989">
    <property type="term" value="F:sigma factor antagonist activity"/>
    <property type="evidence" value="ECO:0007669"/>
    <property type="project" value="TreeGrafter"/>
</dbReference>
<dbReference type="Pfam" id="PF16344">
    <property type="entry name" value="FecR_C"/>
    <property type="match status" value="1"/>
</dbReference>
<dbReference type="PANTHER" id="PTHR30273">
    <property type="entry name" value="PERIPLASMIC SIGNAL SENSOR AND SIGMA FACTOR ACTIVATOR FECR-RELATED"/>
    <property type="match status" value="1"/>
</dbReference>
<dbReference type="Gene3D" id="2.60.120.1440">
    <property type="match status" value="1"/>
</dbReference>
<accession>A0A5M8Q9K5</accession>
<dbReference type="OrthoDB" id="1452822at2"/>
<dbReference type="Gene3D" id="3.55.50.30">
    <property type="match status" value="1"/>
</dbReference>
<organism evidence="3 5">
    <name type="scientific">Rufibacter glacialis</name>
    <dbReference type="NCBI Taxonomy" id="1259555"/>
    <lineage>
        <taxon>Bacteria</taxon>
        <taxon>Pseudomonadati</taxon>
        <taxon>Bacteroidota</taxon>
        <taxon>Cytophagia</taxon>
        <taxon>Cytophagales</taxon>
        <taxon>Hymenobacteraceae</taxon>
        <taxon>Rufibacter</taxon>
    </lineage>
</organism>
<dbReference type="Proteomes" id="UP001570846">
    <property type="component" value="Unassembled WGS sequence"/>
</dbReference>
<dbReference type="AlphaFoldDB" id="A0A5M8Q9K5"/>
<comment type="caution">
    <text evidence="3">The sequence shown here is derived from an EMBL/GenBank/DDBJ whole genome shotgun (WGS) entry which is preliminary data.</text>
</comment>
<reference evidence="4 6" key="3">
    <citation type="submission" date="2024-08" db="EMBL/GenBank/DDBJ databases">
        <authorList>
            <person name="Wei W."/>
        </authorList>
    </citation>
    <scope>NUCLEOTIDE SEQUENCE [LARGE SCALE GENOMIC DNA]</scope>
    <source>
        <strain evidence="4 6">XU2</strain>
    </source>
</reference>
<keyword evidence="6" id="KW-1185">Reference proteome</keyword>